<gene>
    <name evidence="24" type="ORF">Baya_6177</name>
</gene>
<feature type="transmembrane region" description="Helical" evidence="20">
    <location>
        <begin position="6"/>
        <end position="28"/>
    </location>
</feature>
<evidence type="ECO:0000256" key="14">
    <source>
        <dbReference type="ARBA" id="ARBA00023034"/>
    </source>
</evidence>
<dbReference type="Gene3D" id="2.30.29.30">
    <property type="entry name" value="Pleckstrin-homology domain (PH domain)/Phosphotyrosine-binding domain (PTB)"/>
    <property type="match status" value="1"/>
</dbReference>
<keyword evidence="13 20" id="KW-1133">Transmembrane helix</keyword>
<evidence type="ECO:0000256" key="12">
    <source>
        <dbReference type="ARBA" id="ARBA00022906"/>
    </source>
</evidence>
<dbReference type="PROSITE" id="PS50003">
    <property type="entry name" value="PH_DOMAIN"/>
    <property type="match status" value="1"/>
</dbReference>
<evidence type="ECO:0000256" key="22">
    <source>
        <dbReference type="SAM" id="MobiDB-lite"/>
    </source>
</evidence>
<evidence type="ECO:0000256" key="5">
    <source>
        <dbReference type="ARBA" id="ARBA00004651"/>
    </source>
</evidence>
<feature type="transmembrane region" description="Helical" evidence="20">
    <location>
        <begin position="176"/>
        <end position="198"/>
    </location>
</feature>
<keyword evidence="15 20" id="KW-0406">Ion transport</keyword>
<keyword evidence="18" id="KW-0539">Nucleus</keyword>
<dbReference type="GO" id="GO:0005886">
    <property type="term" value="C:plasma membrane"/>
    <property type="evidence" value="ECO:0007669"/>
    <property type="project" value="UniProtKB-SubCell"/>
</dbReference>
<feature type="transmembrane region" description="Helical" evidence="20">
    <location>
        <begin position="210"/>
        <end position="230"/>
    </location>
</feature>
<evidence type="ECO:0000256" key="19">
    <source>
        <dbReference type="ARBA" id="ARBA00034634"/>
    </source>
</evidence>
<evidence type="ECO:0000256" key="9">
    <source>
        <dbReference type="ARBA" id="ARBA00022490"/>
    </source>
</evidence>
<evidence type="ECO:0000256" key="11">
    <source>
        <dbReference type="ARBA" id="ARBA00022833"/>
    </source>
</evidence>
<dbReference type="OrthoDB" id="185175at2759"/>
<evidence type="ECO:0000256" key="18">
    <source>
        <dbReference type="ARBA" id="ARBA00023242"/>
    </source>
</evidence>
<feature type="transmembrane region" description="Helical" evidence="20">
    <location>
        <begin position="285"/>
        <end position="302"/>
    </location>
</feature>
<keyword evidence="12 20" id="KW-0864">Zinc transport</keyword>
<evidence type="ECO:0000256" key="2">
    <source>
        <dbReference type="ARBA" id="ARBA00004173"/>
    </source>
</evidence>
<comment type="function">
    <text evidence="20">Transports zinc ions across cell and organelle membranes into the cytoplasm and regulates intracellular zinc homeostasis. Participates in the zinc ions efflux out of the secretory compartments. Also functions as membrane androgen receptor that mediates, through a G protein, the non-classical androgen signaling pathway, characterized by the activation of MAPK3/MAPK1 (Erk1/2) and transcription factors CREB1 or ATF1. Moreover, has dual functions as membrane-bound androgen receptor and as an androgen-dependent zinc transporter both of which are mediated through an inhibitory G protein (Gi) that mediates both MAP kinase and zinc signaling leading to the androgen-dependent apoptotic process.</text>
</comment>
<keyword evidence="14" id="KW-0333">Golgi apparatus</keyword>
<dbReference type="CDD" id="cd13281">
    <property type="entry name" value="PH_PLEKHD1"/>
    <property type="match status" value="1"/>
</dbReference>
<evidence type="ECO:0000256" key="13">
    <source>
        <dbReference type="ARBA" id="ARBA00022989"/>
    </source>
</evidence>
<dbReference type="GO" id="GO:0005634">
    <property type="term" value="C:nucleus"/>
    <property type="evidence" value="ECO:0007669"/>
    <property type="project" value="UniProtKB-SubCell"/>
</dbReference>
<dbReference type="Pfam" id="PF00169">
    <property type="entry name" value="PH"/>
    <property type="match status" value="1"/>
</dbReference>
<evidence type="ECO:0000256" key="4">
    <source>
        <dbReference type="ARBA" id="ARBA00004556"/>
    </source>
</evidence>
<dbReference type="AlphaFoldDB" id="A0A556U588"/>
<evidence type="ECO:0000256" key="6">
    <source>
        <dbReference type="ARBA" id="ARBA00006939"/>
    </source>
</evidence>
<proteinExistence type="inferred from homology"/>
<dbReference type="InterPro" id="IPR001849">
    <property type="entry name" value="PH_domain"/>
</dbReference>
<dbReference type="EMBL" id="VCAZ01000049">
    <property type="protein sequence ID" value="TSM77427.1"/>
    <property type="molecule type" value="Genomic_DNA"/>
</dbReference>
<protein>
    <recommendedName>
        <fullName evidence="20">Zinc transporter ZIP9</fullName>
        <shortName evidence="20">ZIP-9</shortName>
    </recommendedName>
    <alternativeName>
        <fullName evidence="20">Solute carrier family 39 member 9</fullName>
    </alternativeName>
    <alternativeName>
        <fullName evidence="20">Zrt- and Irt-like protein 9</fullName>
    </alternativeName>
</protein>
<feature type="region of interest" description="Disordered" evidence="22">
    <location>
        <begin position="558"/>
        <end position="581"/>
    </location>
</feature>
<dbReference type="PANTHER" id="PTHR16133">
    <property type="entry name" value="SOLUTE CARRIER FAMILY 39 ZINC TRANSPORTER , MEMBER 9-RELATED"/>
    <property type="match status" value="1"/>
</dbReference>
<dbReference type="SUPFAM" id="SSF90257">
    <property type="entry name" value="Myosin rod fragments"/>
    <property type="match status" value="1"/>
</dbReference>
<evidence type="ECO:0000256" key="20">
    <source>
        <dbReference type="RuleBase" id="RU369011"/>
    </source>
</evidence>
<sequence length="750" mass="82889">MDDFSSISLLSLAMLVGCYIAGTIPLAVNFSEEKLKLVTVLGAGLLCGTALAVIIPEGVHALYEEVLEAGHHAHGQAEVSAPDQKAINSEVGPSHDHAHSHEELHAFIGFSLVLGFVFMLLVDQIGSSHLHSGDDPEAARAATSKITTTLGLVVHAAADGVALGAAASTSQTSVQLIVFVAIMLHKAPAAFGLVSFLMHAGLERNRIRKHLLVFALAAPVLAMITFLGLSQSSKEALSNVNATGVAMLFSAGTFLYVATVHVLPEVGGTGGHSHSAGGGKGLSKVEVLALVIGCLIPLLLLFPSRISMEQPDFTSADISSKVQLHGVLWKKSSGRQSAKWARRFFIIKDSFLLYYAENEKRNFEANRYFNIHPKASGVIPLGGCVVEPKEEQGMPYAILLNHGDCNGDIVLAAESESEQSQWIDMLEDSGKVTWKNAQLGEAMIESLEAQGLQLAKEKQEYLDKLMEETEELSLQREQKAELERVNQVLEEEKQRFEDVLMELRAEQEQIKRDLDETTQCMKGVESEKERLNRLTSRLQQSLEELSKEKQRTLDMLRKKGIDRKDLEDQASAPDPKCPKAQEQLQGNLRNIEEHMMCILCEKKQAEERMKENEQRAHVLQEEREFYSTQAQALQKSLTQLTADKQQAEAELKAEMESRAEIEHRLKMAEEALRNLEQGLNCLERSRERDERMIGDVSHLRRKHSLSFTGPHGETPSLEDPKESTWCLTSGTCFRQNSKACKAISTAQSED</sequence>
<keyword evidence="8" id="KW-1003">Cell membrane</keyword>
<keyword evidence="16" id="KW-0496">Mitochondrion</keyword>
<feature type="compositionally biased region" description="Basic and acidic residues" evidence="22">
    <location>
        <begin position="558"/>
        <end position="567"/>
    </location>
</feature>
<keyword evidence="20" id="KW-0325">Glycoprotein</keyword>
<comment type="similarity">
    <text evidence="6 20">Belongs to the ZIP transporter (TC 2.A.5) family.</text>
</comment>
<evidence type="ECO:0000256" key="15">
    <source>
        <dbReference type="ARBA" id="ARBA00023065"/>
    </source>
</evidence>
<dbReference type="GO" id="GO:0005385">
    <property type="term" value="F:zinc ion transmembrane transporter activity"/>
    <property type="evidence" value="ECO:0007669"/>
    <property type="project" value="UniProtKB-UniRule"/>
</dbReference>
<keyword evidence="17 20" id="KW-0472">Membrane</keyword>
<evidence type="ECO:0000256" key="8">
    <source>
        <dbReference type="ARBA" id="ARBA00022475"/>
    </source>
</evidence>
<evidence type="ECO:0000313" key="25">
    <source>
        <dbReference type="Proteomes" id="UP000319801"/>
    </source>
</evidence>
<feature type="transmembrane region" description="Helical" evidence="20">
    <location>
        <begin position="104"/>
        <end position="122"/>
    </location>
</feature>
<evidence type="ECO:0000256" key="16">
    <source>
        <dbReference type="ARBA" id="ARBA00023128"/>
    </source>
</evidence>
<evidence type="ECO:0000256" key="21">
    <source>
        <dbReference type="SAM" id="Coils"/>
    </source>
</evidence>
<evidence type="ECO:0000256" key="10">
    <source>
        <dbReference type="ARBA" id="ARBA00022692"/>
    </source>
</evidence>
<dbReference type="InterPro" id="IPR003689">
    <property type="entry name" value="ZIP"/>
</dbReference>
<keyword evidence="21" id="KW-0175">Coiled coil</keyword>
<dbReference type="Proteomes" id="UP000319801">
    <property type="component" value="Unassembled WGS sequence"/>
</dbReference>
<feature type="transmembrane region" description="Helical" evidence="20">
    <location>
        <begin position="242"/>
        <end position="264"/>
    </location>
</feature>
<comment type="subcellular location">
    <subcellularLocation>
        <location evidence="5 20">Cell membrane</location>
        <topology evidence="5 20">Multi-pass membrane protein</topology>
    </subcellularLocation>
    <subcellularLocation>
        <location evidence="4 20">Cytoplasm</location>
        <location evidence="4 20">Perinuclear region</location>
    </subcellularLocation>
    <subcellularLocation>
        <location evidence="3 20">Golgi apparatus</location>
        <location evidence="3 20">trans-Golgi network membrane</location>
    </subcellularLocation>
    <subcellularLocation>
        <location evidence="2 20">Mitochondrion</location>
    </subcellularLocation>
    <subcellularLocation>
        <location evidence="1 20">Nucleus</location>
    </subcellularLocation>
</comment>
<dbReference type="Pfam" id="PF02535">
    <property type="entry name" value="Zip"/>
    <property type="match status" value="1"/>
</dbReference>
<keyword evidence="9" id="KW-0963">Cytoplasm</keyword>
<evidence type="ECO:0000313" key="24">
    <source>
        <dbReference type="EMBL" id="TSM77427.1"/>
    </source>
</evidence>
<name>A0A556U588_BAGYA</name>
<keyword evidence="11 20" id="KW-0862">Zinc</keyword>
<dbReference type="InterPro" id="IPR011993">
    <property type="entry name" value="PH-like_dom_sf"/>
</dbReference>
<evidence type="ECO:0000259" key="23">
    <source>
        <dbReference type="PROSITE" id="PS50003"/>
    </source>
</evidence>
<reference evidence="24 25" key="1">
    <citation type="journal article" date="2019" name="Genome Biol. Evol.">
        <title>Whole-Genome Sequencing of the Giant Devil Catfish, Bagarius yarrelli.</title>
        <authorList>
            <person name="Jiang W."/>
            <person name="Lv Y."/>
            <person name="Cheng L."/>
            <person name="Yang K."/>
            <person name="Chao B."/>
            <person name="Wang X."/>
            <person name="Li Y."/>
            <person name="Pan X."/>
            <person name="You X."/>
            <person name="Zhang Y."/>
            <person name="Yang J."/>
            <person name="Li J."/>
            <person name="Zhang X."/>
            <person name="Liu S."/>
            <person name="Sun C."/>
            <person name="Yang J."/>
            <person name="Shi Q."/>
        </authorList>
    </citation>
    <scope>NUCLEOTIDE SEQUENCE [LARGE SCALE GENOMIC DNA]</scope>
    <source>
        <strain evidence="24">JWS20170419001</strain>
        <tissue evidence="24">Muscle</tissue>
    </source>
</reference>
<keyword evidence="7 20" id="KW-0813">Transport</keyword>
<dbReference type="GO" id="GO:0048471">
    <property type="term" value="C:perinuclear region of cytoplasm"/>
    <property type="evidence" value="ECO:0007669"/>
    <property type="project" value="UniProtKB-SubCell"/>
</dbReference>
<keyword evidence="25" id="KW-1185">Reference proteome</keyword>
<comment type="caution">
    <text evidence="24">The sequence shown here is derived from an EMBL/GenBank/DDBJ whole genome shotgun (WGS) entry which is preliminary data.</text>
</comment>
<evidence type="ECO:0000256" key="17">
    <source>
        <dbReference type="ARBA" id="ARBA00023136"/>
    </source>
</evidence>
<dbReference type="InterPro" id="IPR045891">
    <property type="entry name" value="ZIP9"/>
</dbReference>
<feature type="transmembrane region" description="Helical" evidence="20">
    <location>
        <begin position="35"/>
        <end position="55"/>
    </location>
</feature>
<dbReference type="GO" id="GO:0005739">
    <property type="term" value="C:mitochondrion"/>
    <property type="evidence" value="ECO:0007669"/>
    <property type="project" value="UniProtKB-SubCell"/>
</dbReference>
<dbReference type="SMART" id="SM00233">
    <property type="entry name" value="PH"/>
    <property type="match status" value="1"/>
</dbReference>
<evidence type="ECO:0000256" key="3">
    <source>
        <dbReference type="ARBA" id="ARBA00004198"/>
    </source>
</evidence>
<dbReference type="SUPFAM" id="SSF50729">
    <property type="entry name" value="PH domain-like"/>
    <property type="match status" value="1"/>
</dbReference>
<feature type="domain" description="PH" evidence="23">
    <location>
        <begin position="321"/>
        <end position="431"/>
    </location>
</feature>
<feature type="coiled-coil region" evidence="21">
    <location>
        <begin position="588"/>
        <end position="692"/>
    </location>
</feature>
<keyword evidence="10 20" id="KW-0812">Transmembrane</keyword>
<dbReference type="GO" id="GO:0005794">
    <property type="term" value="C:Golgi apparatus"/>
    <property type="evidence" value="ECO:0007669"/>
    <property type="project" value="UniProtKB-SubCell"/>
</dbReference>
<evidence type="ECO:0000256" key="7">
    <source>
        <dbReference type="ARBA" id="ARBA00022448"/>
    </source>
</evidence>
<accession>A0A556U588</accession>
<dbReference type="PANTHER" id="PTHR16133:SF5">
    <property type="entry name" value="ZINC TRANSPORTER ZIP9"/>
    <property type="match status" value="1"/>
</dbReference>
<evidence type="ECO:0000256" key="1">
    <source>
        <dbReference type="ARBA" id="ARBA00004123"/>
    </source>
</evidence>
<organism evidence="24 25">
    <name type="scientific">Bagarius yarrelli</name>
    <name type="common">Goonch</name>
    <name type="synonym">Bagrus yarrelli</name>
    <dbReference type="NCBI Taxonomy" id="175774"/>
    <lineage>
        <taxon>Eukaryota</taxon>
        <taxon>Metazoa</taxon>
        <taxon>Chordata</taxon>
        <taxon>Craniata</taxon>
        <taxon>Vertebrata</taxon>
        <taxon>Euteleostomi</taxon>
        <taxon>Actinopterygii</taxon>
        <taxon>Neopterygii</taxon>
        <taxon>Teleostei</taxon>
        <taxon>Ostariophysi</taxon>
        <taxon>Siluriformes</taxon>
        <taxon>Sisoridae</taxon>
        <taxon>Sisorinae</taxon>
        <taxon>Bagarius</taxon>
    </lineage>
</organism>
<comment type="catalytic activity">
    <reaction evidence="19">
        <text>Zn(2+)(in) = Zn(2+)(out)</text>
        <dbReference type="Rhea" id="RHEA:29351"/>
        <dbReference type="ChEBI" id="CHEBI:29105"/>
    </reaction>
</comment>